<accession>A0A1L9AY95</accession>
<sequence length="268" mass="28539">MCASADETTTFVFDSRVAVGAVEFQPGERLAHWALGQDGLSLYATPKADYLPGERVKVTVRFADGAAPASASFWLVGHASRGTRRVEVFRQPRPPEVLKKERDEAQAEARQCQEDKARLLAEREEPGGLMGAVWLEGAGVVASSSLRFLTKPPANALGVKGAWSYSYTPTGETHPASMTVRLLLLNPGAEPWTLAGAALVDATGRQVELARWPLAPIPANGTGAVVVGIEGERAQLGCPCTLKLWEAQGPRTVTLGNVEFPVSQQAGP</sequence>
<comment type="caution">
    <text evidence="1">The sequence shown here is derived from an EMBL/GenBank/DDBJ whole genome shotgun (WGS) entry which is preliminary data.</text>
</comment>
<proteinExistence type="predicted"/>
<dbReference type="AlphaFoldDB" id="A0A1L9AY95"/>
<dbReference type="InterPro" id="IPR011754">
    <property type="entry name" value="Mxa_paralog_2268"/>
</dbReference>
<keyword evidence="2" id="KW-1185">Reference proteome</keyword>
<evidence type="ECO:0000313" key="2">
    <source>
        <dbReference type="Proteomes" id="UP000182229"/>
    </source>
</evidence>
<organism evidence="1 2">
    <name type="scientific">Cystobacter ferrugineus</name>
    <dbReference type="NCBI Taxonomy" id="83449"/>
    <lineage>
        <taxon>Bacteria</taxon>
        <taxon>Pseudomonadati</taxon>
        <taxon>Myxococcota</taxon>
        <taxon>Myxococcia</taxon>
        <taxon>Myxococcales</taxon>
        <taxon>Cystobacterineae</taxon>
        <taxon>Archangiaceae</taxon>
        <taxon>Cystobacter</taxon>
    </lineage>
</organism>
<dbReference type="Pfam" id="PF09544">
    <property type="entry name" value="DUF2381"/>
    <property type="match status" value="1"/>
</dbReference>
<name>A0A1L9AY95_9BACT</name>
<reference evidence="1 2" key="2">
    <citation type="submission" date="2016-12" db="EMBL/GenBank/DDBJ databases">
        <title>Draft Genome Sequence of Cystobacter ferrugineus Strain Cbfe23.</title>
        <authorList>
            <person name="Akbar S."/>
            <person name="Dowd S.E."/>
            <person name="Stevens D.C."/>
        </authorList>
    </citation>
    <scope>NUCLEOTIDE SEQUENCE [LARGE SCALE GENOMIC DNA]</scope>
    <source>
        <strain evidence="1 2">Cbfe23</strain>
    </source>
</reference>
<dbReference type="NCBIfam" id="TIGR02268">
    <property type="entry name" value="Myxococcus xanthus paralogous family TIGR02268"/>
    <property type="match status" value="1"/>
</dbReference>
<dbReference type="EMBL" id="MPIN01000016">
    <property type="protein sequence ID" value="OJH34980.1"/>
    <property type="molecule type" value="Genomic_DNA"/>
</dbReference>
<dbReference type="Proteomes" id="UP000182229">
    <property type="component" value="Unassembled WGS sequence"/>
</dbReference>
<reference evidence="2" key="1">
    <citation type="submission" date="2016-11" db="EMBL/GenBank/DDBJ databases">
        <authorList>
            <person name="Shukria A."/>
            <person name="Stevens D.C."/>
        </authorList>
    </citation>
    <scope>NUCLEOTIDE SEQUENCE [LARGE SCALE GENOMIC DNA]</scope>
    <source>
        <strain evidence="2">Cbfe23</strain>
    </source>
</reference>
<evidence type="ECO:0000313" key="1">
    <source>
        <dbReference type="EMBL" id="OJH34980.1"/>
    </source>
</evidence>
<protein>
    <submittedName>
        <fullName evidence="1">Uncharacterized protein</fullName>
    </submittedName>
</protein>
<gene>
    <name evidence="1" type="ORF">BON30_41095</name>
</gene>